<accession>A0A8X6FYA7</accession>
<dbReference type="Proteomes" id="UP000887116">
    <property type="component" value="Unassembled WGS sequence"/>
</dbReference>
<feature type="compositionally biased region" description="Basic and acidic residues" evidence="1">
    <location>
        <begin position="85"/>
        <end position="109"/>
    </location>
</feature>
<evidence type="ECO:0000256" key="1">
    <source>
        <dbReference type="SAM" id="MobiDB-lite"/>
    </source>
</evidence>
<reference evidence="2" key="1">
    <citation type="submission" date="2020-07" db="EMBL/GenBank/DDBJ databases">
        <title>Multicomponent nature underlies the extraordinary mechanical properties of spider dragline silk.</title>
        <authorList>
            <person name="Kono N."/>
            <person name="Nakamura H."/>
            <person name="Mori M."/>
            <person name="Yoshida Y."/>
            <person name="Ohtoshi R."/>
            <person name="Malay A.D."/>
            <person name="Moran D.A.P."/>
            <person name="Tomita M."/>
            <person name="Numata K."/>
            <person name="Arakawa K."/>
        </authorList>
    </citation>
    <scope>NUCLEOTIDE SEQUENCE</scope>
</reference>
<protein>
    <submittedName>
        <fullName evidence="2">Ubiquitin carboxyl-terminal hydrolase 34</fullName>
    </submittedName>
</protein>
<sequence>VSSQVVNDQMLNLVSSLMTSFVKSFEESDLSKQPYKLNGDLRALCLIFSVEQPQEVPKEFIKIMNRLIDHCEQLTKAENCNSSNCKEEKEVKQEDNFQEKVTDSIKDENQQSPTTSTDYHPAKRQRLGSSDKKDLSSVKNESNSPSKPLDEKKILQPELCDSFLVPPLTMTTPTRWAEILHKSASTLVSILQGDS</sequence>
<keyword evidence="3" id="KW-1185">Reference proteome</keyword>
<name>A0A8X6FYA7_TRICU</name>
<evidence type="ECO:0000313" key="3">
    <source>
        <dbReference type="Proteomes" id="UP000887116"/>
    </source>
</evidence>
<feature type="compositionally biased region" description="Polar residues" evidence="1">
    <location>
        <begin position="137"/>
        <end position="146"/>
    </location>
</feature>
<dbReference type="EMBL" id="BMAO01030727">
    <property type="protein sequence ID" value="GFQ69943.1"/>
    <property type="molecule type" value="Genomic_DNA"/>
</dbReference>
<evidence type="ECO:0000313" key="2">
    <source>
        <dbReference type="EMBL" id="GFQ69943.1"/>
    </source>
</evidence>
<gene>
    <name evidence="2" type="primary">USP34_1</name>
    <name evidence="2" type="ORF">TNCT_243481</name>
</gene>
<dbReference type="AlphaFoldDB" id="A0A8X6FYA7"/>
<comment type="caution">
    <text evidence="2">The sequence shown here is derived from an EMBL/GenBank/DDBJ whole genome shotgun (WGS) entry which is preliminary data.</text>
</comment>
<proteinExistence type="predicted"/>
<dbReference type="GO" id="GO:0016787">
    <property type="term" value="F:hydrolase activity"/>
    <property type="evidence" value="ECO:0007669"/>
    <property type="project" value="UniProtKB-KW"/>
</dbReference>
<keyword evidence="2" id="KW-0378">Hydrolase</keyword>
<feature type="non-terminal residue" evidence="2">
    <location>
        <position position="195"/>
    </location>
</feature>
<feature type="region of interest" description="Disordered" evidence="1">
    <location>
        <begin position="82"/>
        <end position="152"/>
    </location>
</feature>
<organism evidence="2 3">
    <name type="scientific">Trichonephila clavata</name>
    <name type="common">Joro spider</name>
    <name type="synonym">Nephila clavata</name>
    <dbReference type="NCBI Taxonomy" id="2740835"/>
    <lineage>
        <taxon>Eukaryota</taxon>
        <taxon>Metazoa</taxon>
        <taxon>Ecdysozoa</taxon>
        <taxon>Arthropoda</taxon>
        <taxon>Chelicerata</taxon>
        <taxon>Arachnida</taxon>
        <taxon>Araneae</taxon>
        <taxon>Araneomorphae</taxon>
        <taxon>Entelegynae</taxon>
        <taxon>Araneoidea</taxon>
        <taxon>Nephilidae</taxon>
        <taxon>Trichonephila</taxon>
    </lineage>
</organism>